<accession>A0ABX4FVB7</accession>
<organism evidence="2 3">
    <name type="scientific">Photobacterium sanguinicancri</name>
    <dbReference type="NCBI Taxonomy" id="875932"/>
    <lineage>
        <taxon>Bacteria</taxon>
        <taxon>Pseudomonadati</taxon>
        <taxon>Pseudomonadota</taxon>
        <taxon>Gammaproteobacteria</taxon>
        <taxon>Vibrionales</taxon>
        <taxon>Vibrionaceae</taxon>
        <taxon>Photobacterium</taxon>
    </lineage>
</organism>
<feature type="transmembrane region" description="Helical" evidence="1">
    <location>
        <begin position="76"/>
        <end position="95"/>
    </location>
</feature>
<keyword evidence="1" id="KW-1133">Transmembrane helix</keyword>
<proteinExistence type="predicted"/>
<gene>
    <name evidence="2" type="ORF">ASV53_17025</name>
</gene>
<evidence type="ECO:0000313" key="3">
    <source>
        <dbReference type="Proteomes" id="UP000215999"/>
    </source>
</evidence>
<feature type="transmembrane region" description="Helical" evidence="1">
    <location>
        <begin position="44"/>
        <end position="64"/>
    </location>
</feature>
<sequence>MFKDKFNKWPKLFRAFVLLSLLPPALVMLLVSQQLAPLNALIDTVTLTCGFNIMLIVWGVLLKVRARKYWYRNYHIGKTLVLACLPFIASAYIALSDIPDNRVVQQERSQAVEVAIN</sequence>
<keyword evidence="3" id="KW-1185">Reference proteome</keyword>
<evidence type="ECO:0000313" key="2">
    <source>
        <dbReference type="EMBL" id="OZS42722.1"/>
    </source>
</evidence>
<comment type="caution">
    <text evidence="2">The sequence shown here is derived from an EMBL/GenBank/DDBJ whole genome shotgun (WGS) entry which is preliminary data.</text>
</comment>
<feature type="transmembrane region" description="Helical" evidence="1">
    <location>
        <begin position="12"/>
        <end position="32"/>
    </location>
</feature>
<reference evidence="2 3" key="1">
    <citation type="journal article" date="2016" name="Antonie Van Leeuwenhoek">
        <title>Photobacterium sanguinicancri sp. nov. isolated from marine animals.</title>
        <authorList>
            <person name="Gomez-Gil B."/>
            <person name="Roque A."/>
            <person name="Rotllant G."/>
            <person name="Romalde J.L."/>
            <person name="Doce A."/>
            <person name="Eggermont M."/>
            <person name="Defoirdt T."/>
        </authorList>
    </citation>
    <scope>NUCLEOTIDE SEQUENCE [LARGE SCALE GENOMIC DNA]</scope>
    <source>
        <strain evidence="2 3">CAIM 1827</strain>
    </source>
</reference>
<evidence type="ECO:0000256" key="1">
    <source>
        <dbReference type="SAM" id="Phobius"/>
    </source>
</evidence>
<keyword evidence="1" id="KW-0812">Transmembrane</keyword>
<dbReference type="EMBL" id="NOIF01000130">
    <property type="protein sequence ID" value="OZS42722.1"/>
    <property type="molecule type" value="Genomic_DNA"/>
</dbReference>
<protein>
    <submittedName>
        <fullName evidence="2">Uncharacterized protein</fullName>
    </submittedName>
</protein>
<keyword evidence="1" id="KW-0472">Membrane</keyword>
<name>A0ABX4FVB7_9GAMM</name>
<dbReference type="Proteomes" id="UP000215999">
    <property type="component" value="Unassembled WGS sequence"/>
</dbReference>